<feature type="domain" description="N-acetyltransferase" evidence="3">
    <location>
        <begin position="1"/>
        <end position="154"/>
    </location>
</feature>
<dbReference type="Proteomes" id="UP000092024">
    <property type="component" value="Unassembled WGS sequence"/>
</dbReference>
<dbReference type="InterPro" id="IPR050680">
    <property type="entry name" value="YpeA/RimI_acetyltransf"/>
</dbReference>
<dbReference type="PANTHER" id="PTHR43420:SF47">
    <property type="entry name" value="N-ACETYLTRANSFERASE DOMAIN-CONTAINING PROTEIN"/>
    <property type="match status" value="1"/>
</dbReference>
<reference evidence="4 5" key="1">
    <citation type="submission" date="2016-05" db="EMBL/GenBank/DDBJ databases">
        <title>Paenibacillus oryzae. sp. nov., isolated from the rice root.</title>
        <authorList>
            <person name="Zhang J."/>
            <person name="Zhang X."/>
        </authorList>
    </citation>
    <scope>NUCLEOTIDE SEQUENCE [LARGE SCALE GENOMIC DNA]</scope>
    <source>
        <strain evidence="4 5">1DrF-4</strain>
    </source>
</reference>
<protein>
    <submittedName>
        <fullName evidence="4">Acetyltransferase</fullName>
    </submittedName>
</protein>
<dbReference type="Gene3D" id="3.40.630.30">
    <property type="match status" value="1"/>
</dbReference>
<dbReference type="AlphaFoldDB" id="A0A1A5YTI1"/>
<dbReference type="GO" id="GO:0016747">
    <property type="term" value="F:acyltransferase activity, transferring groups other than amino-acyl groups"/>
    <property type="evidence" value="ECO:0007669"/>
    <property type="project" value="InterPro"/>
</dbReference>
<gene>
    <name evidence="4" type="ORF">A7K91_15040</name>
</gene>
<comment type="caution">
    <text evidence="4">The sequence shown here is derived from an EMBL/GenBank/DDBJ whole genome shotgun (WGS) entry which is preliminary data.</text>
</comment>
<dbReference type="SUPFAM" id="SSF55729">
    <property type="entry name" value="Acyl-CoA N-acyltransferases (Nat)"/>
    <property type="match status" value="1"/>
</dbReference>
<keyword evidence="1 4" id="KW-0808">Transferase</keyword>
<dbReference type="OrthoDB" id="119498at2"/>
<dbReference type="InterPro" id="IPR016181">
    <property type="entry name" value="Acyl_CoA_acyltransferase"/>
</dbReference>
<dbReference type="PROSITE" id="PS51186">
    <property type="entry name" value="GNAT"/>
    <property type="match status" value="1"/>
</dbReference>
<dbReference type="PANTHER" id="PTHR43420">
    <property type="entry name" value="ACETYLTRANSFERASE"/>
    <property type="match status" value="1"/>
</dbReference>
<dbReference type="CDD" id="cd04301">
    <property type="entry name" value="NAT_SF"/>
    <property type="match status" value="1"/>
</dbReference>
<sequence>MIIRLANNNDFDQLIRMRWDFTNEYNEHKIEENQYNDFYLECMSFLTEAINNNKWFIWVADLDGQIISHIYIELIFKVPRPGRKTNPFTYMTNVYTLPEHRGKGIGSQLLKEIEVWAKINKYEFIIVWPSERSIEFYERNGYKHCNEPMELMLE</sequence>
<keyword evidence="2" id="KW-0012">Acyltransferase</keyword>
<accession>A0A1A5YTI1</accession>
<dbReference type="Pfam" id="PF00583">
    <property type="entry name" value="Acetyltransf_1"/>
    <property type="match status" value="1"/>
</dbReference>
<evidence type="ECO:0000259" key="3">
    <source>
        <dbReference type="PROSITE" id="PS51186"/>
    </source>
</evidence>
<dbReference type="EMBL" id="LYPA01000023">
    <property type="protein sequence ID" value="OBR68941.1"/>
    <property type="molecule type" value="Genomic_DNA"/>
</dbReference>
<proteinExistence type="predicted"/>
<name>A0A1A5YTI1_9BACL</name>
<evidence type="ECO:0000313" key="5">
    <source>
        <dbReference type="Proteomes" id="UP000092024"/>
    </source>
</evidence>
<evidence type="ECO:0000313" key="4">
    <source>
        <dbReference type="EMBL" id="OBR68941.1"/>
    </source>
</evidence>
<dbReference type="InterPro" id="IPR000182">
    <property type="entry name" value="GNAT_dom"/>
</dbReference>
<evidence type="ECO:0000256" key="2">
    <source>
        <dbReference type="ARBA" id="ARBA00023315"/>
    </source>
</evidence>
<organism evidence="4 5">
    <name type="scientific">Paenibacillus oryzae</name>
    <dbReference type="NCBI Taxonomy" id="1844972"/>
    <lineage>
        <taxon>Bacteria</taxon>
        <taxon>Bacillati</taxon>
        <taxon>Bacillota</taxon>
        <taxon>Bacilli</taxon>
        <taxon>Bacillales</taxon>
        <taxon>Paenibacillaceae</taxon>
        <taxon>Paenibacillus</taxon>
    </lineage>
</organism>
<keyword evidence="5" id="KW-1185">Reference proteome</keyword>
<evidence type="ECO:0000256" key="1">
    <source>
        <dbReference type="ARBA" id="ARBA00022679"/>
    </source>
</evidence>
<dbReference type="STRING" id="1844972.A7K91_15040"/>
<dbReference type="RefSeq" id="WP_068678799.1">
    <property type="nucleotide sequence ID" value="NZ_LYPA01000023.1"/>
</dbReference>